<dbReference type="Pfam" id="PF01835">
    <property type="entry name" value="MG2"/>
    <property type="match status" value="1"/>
</dbReference>
<gene>
    <name evidence="5" type="ORF">ACD_49C00060G0068</name>
</gene>
<dbReference type="InterPro" id="IPR047565">
    <property type="entry name" value="Alpha-macroglob_thiol-ester_cl"/>
</dbReference>
<organism evidence="5">
    <name type="scientific">uncultured bacterium</name>
    <name type="common">gcode 4</name>
    <dbReference type="NCBI Taxonomy" id="1234023"/>
    <lineage>
        <taxon>Bacteria</taxon>
        <taxon>environmental samples</taxon>
    </lineage>
</organism>
<dbReference type="SUPFAM" id="SSF48239">
    <property type="entry name" value="Terpenoid cyclases/Protein prenyltransferases"/>
    <property type="match status" value="1"/>
</dbReference>
<accession>K2AX07</accession>
<dbReference type="InterPro" id="IPR002890">
    <property type="entry name" value="MG2"/>
</dbReference>
<dbReference type="EMBL" id="AMFJ01021646">
    <property type="protein sequence ID" value="EKD66226.1"/>
    <property type="molecule type" value="Genomic_DNA"/>
</dbReference>
<keyword evidence="2" id="KW-0472">Membrane</keyword>
<dbReference type="GO" id="GO:0004866">
    <property type="term" value="F:endopeptidase inhibitor activity"/>
    <property type="evidence" value="ECO:0007669"/>
    <property type="project" value="InterPro"/>
</dbReference>
<dbReference type="SMART" id="SM01419">
    <property type="entry name" value="Thiol-ester_cl"/>
    <property type="match status" value="1"/>
</dbReference>
<feature type="transmembrane region" description="Helical" evidence="2">
    <location>
        <begin position="24"/>
        <end position="42"/>
    </location>
</feature>
<reference evidence="5" key="1">
    <citation type="journal article" date="2012" name="Science">
        <title>Fermentation, hydrogen, and sulfur metabolism in multiple uncultivated bacterial phyla.</title>
        <authorList>
            <person name="Wrighton K.C."/>
            <person name="Thomas B.C."/>
            <person name="Sharon I."/>
            <person name="Miller C.S."/>
            <person name="Castelle C.J."/>
            <person name="VerBerkmoes N.C."/>
            <person name="Wilkins M.J."/>
            <person name="Hettich R.L."/>
            <person name="Lipton M.S."/>
            <person name="Williams K.H."/>
            <person name="Long P.E."/>
            <person name="Banfield J.F."/>
        </authorList>
    </citation>
    <scope>NUCLEOTIDE SEQUENCE [LARGE SCALE GENOMIC DNA]</scope>
</reference>
<dbReference type="Pfam" id="PF17973">
    <property type="entry name" value="bMG10"/>
    <property type="match status" value="1"/>
</dbReference>
<dbReference type="InterPro" id="IPR001599">
    <property type="entry name" value="Macroglobln_a2"/>
</dbReference>
<comment type="caution">
    <text evidence="5">The sequence shown here is derived from an EMBL/GenBank/DDBJ whole genome shotgun (WGS) entry which is preliminary data.</text>
</comment>
<proteinExistence type="inferred from homology"/>
<dbReference type="Gene3D" id="1.50.10.20">
    <property type="match status" value="1"/>
</dbReference>
<evidence type="ECO:0000259" key="3">
    <source>
        <dbReference type="SMART" id="SM01359"/>
    </source>
</evidence>
<comment type="similarity">
    <text evidence="1">Belongs to the protease inhibitor I39 (alpha-2-macroglobulin) family. Bacterial alpha-2-macroglobulin subfamily.</text>
</comment>
<dbReference type="Gene3D" id="2.60.40.3710">
    <property type="match status" value="1"/>
</dbReference>
<evidence type="ECO:0008006" key="6">
    <source>
        <dbReference type="Google" id="ProtNLM"/>
    </source>
</evidence>
<feature type="domain" description="Alpha-2-macroglobulin" evidence="4">
    <location>
        <begin position="1423"/>
        <end position="1515"/>
    </location>
</feature>
<dbReference type="Pfam" id="PF00207">
    <property type="entry name" value="A2M"/>
    <property type="match status" value="1"/>
</dbReference>
<dbReference type="InterPro" id="IPR041246">
    <property type="entry name" value="Bact_MG10"/>
</dbReference>
<evidence type="ECO:0000256" key="1">
    <source>
        <dbReference type="ARBA" id="ARBA00010556"/>
    </source>
</evidence>
<dbReference type="Pfam" id="PF07703">
    <property type="entry name" value="A2M_BRD"/>
    <property type="match status" value="1"/>
</dbReference>
<name>K2AX07_9BACT</name>
<keyword evidence="2" id="KW-0812">Transmembrane</keyword>
<dbReference type="PANTHER" id="PTHR40094:SF1">
    <property type="entry name" value="UBIQUITIN DOMAIN-CONTAINING PROTEIN"/>
    <property type="match status" value="1"/>
</dbReference>
<dbReference type="InterPro" id="IPR011625">
    <property type="entry name" value="A2M_N_BRD"/>
</dbReference>
<protein>
    <recommendedName>
        <fullName evidence="6">Alpha-2-macroglobulin domain-containing protein</fullName>
    </recommendedName>
</protein>
<evidence type="ECO:0000256" key="2">
    <source>
        <dbReference type="SAM" id="Phobius"/>
    </source>
</evidence>
<dbReference type="Gene3D" id="2.60.40.1930">
    <property type="match status" value="1"/>
</dbReference>
<keyword evidence="2" id="KW-1133">Transmembrane helix</keyword>
<dbReference type="InterPro" id="IPR008930">
    <property type="entry name" value="Terpenoid_cyclase/PrenylTrfase"/>
</dbReference>
<evidence type="ECO:0000259" key="4">
    <source>
        <dbReference type="SMART" id="SM01360"/>
    </source>
</evidence>
<dbReference type="SMART" id="SM01360">
    <property type="entry name" value="A2M"/>
    <property type="match status" value="1"/>
</dbReference>
<feature type="domain" description="Alpha-2-macroglobulin bait region" evidence="3">
    <location>
        <begin position="1210"/>
        <end position="1357"/>
    </location>
</feature>
<evidence type="ECO:0000313" key="5">
    <source>
        <dbReference type="EMBL" id="EKD66226.1"/>
    </source>
</evidence>
<dbReference type="PANTHER" id="PTHR40094">
    <property type="entry name" value="ALPHA-2-MACROGLOBULIN HOMOLOG"/>
    <property type="match status" value="1"/>
</dbReference>
<dbReference type="InterPro" id="IPR051802">
    <property type="entry name" value="YfhM-like"/>
</dbReference>
<dbReference type="SMART" id="SM01359">
    <property type="entry name" value="A2M_N_2"/>
    <property type="match status" value="1"/>
</dbReference>
<sequence>MQNFKLFFDNLVISAKLKLKNKKVLYLSIWVLVIMLWIWWYYLSDFLSKRLEVPQVIWANFSIEYRKIPFDTKTLEVSFSTDLRSDSINNKTISLSPFIEWNTTLKDGNTIVYTLKSNLEIGQEYSFTVNENTESKYWIKIWKPFSIIFEAISGAKVTKIFPEKTLDNISQNLLVLFNIPLIPLTSLDNKDNLPCPVEITPKIAGKCRWTGWNVVEFVPEKYWEWATEYKVSVKSDDKFLYPLKETKEISFRTPNLTFKTDENFSPKNWISLVANFPVNPTDIEKSIDLKNWNNKINVKLEPVEWSETRFAIKPINWNFNYNKSYTLAIPAWISPKYWNIPTKYLISNTSISSAYLSSIEVYQNALSSTGAIEDTPLFSDTTKIPTKNVFFKLYFEEEVALNESLFSFTWKGKQTPFSLKYGIESIYENGKTIDKESKKIVILTLKNELDYDSDYDLKILKKANENLDKDEIHSFKTVKAFKIADFKYIDNTLACVYLTNDLFSQSENSSYYDYTYWDKKDANQTQIKLTPNAPVRSIARDIKNYETNKYICPQKSGLISYLLNFRLAPFTSYGVSVLSGLKDDFGNTLDKSYSYNIKSGDIKESDKYLYSSFSKIVNVIPSDLPTVIDIQSINLNKASLEVCEMNVIWYNDYLTRTSDTNFKPKCIQNYNWEITLKNKNWTLSHNRFDIEKDVIWTKIISPIYLITGRIWAKNEGIYFENIIIKSNLSLTLENAWNKNLLFASSLDGKDIPSDISFEWFNINSSNNLTSAWKIKANWIKDKKVYEIPWFYNIIVAKSDKYYWIINTSSDATSNYDFKYISGLDSSTSDFLYLYTERPIYRPGDTVFFKWILRNFNFDWYHKSDTKKAKLKILDAEYNFFKEIEVSVDKNSNFSGKFELPRDMKLGRFNFEFYPNWSQISVYNDWNFFVEEYKKPVFKINLISDKKDAVIWENISLNFDWEYYFGWKLNWAHFYKWVLTQNYFFDAKDYSDYQFSTWFDWFNCVYWGYCDYGDETVFSEQWDMKAWEASIWNYSFPTDTADENKEALWEKIYSFSVTLEDPDTKKQVSKTTEVILHNTDAYVWVKAPYYSVQKDWIKFDGIVLNYSAEPLSWKKVKVELIKKEWKNVKKQWVDGIFYNDYAIDEKVEDTKEYSSSSNWEFSDTLMPKTSGEYDIKTTYTWSNWKTFVSSTSVYIGWEEVFYWWDWNNSVTDLVADKSILKVGDTANFTLKSPVSTWKMFVTVEKDNGILDYFTQDIKSTGERISIPIKDTYYPNFYVKVFLIWKSWSNPLPIYKRALSVVKVVTDYKKLKVSIAPAKNHYKPGEKVILNIKTTDIDGKPIPYANGSVSIVDESLLALKWNPKKNPFAFFYEMKRYLGVNTYLSLLNLVEKLEIKDISDGEKWWAWEWAKWWDSKKKRWVFKDTAFWQADYTTDANWKATITTDALPDNLTTWVIESVASTPLDNKIWVWEATIVTTQKVIINENVPRFLGSNDTIVLSPVVFNKTGKNSIFTVSLTWENIDIENSSQEIKINNWEQKTVEFRVKVKDIWVSSLTNPTSKLTIKAVSKDTQDSDEIEKFLPIEETSTKETVATVGKTDKVSYTEKIDLTNTILSSAKLTINFSPTILSNITSGIDFLANFPYGCIEQKQSAILPNVYIKKLYTSAWLPFDLTKKMVKVWVDGDTWYKNISEDEIIKNFIAESITFQKNSLWFWYWTNEPSNAPADFHLTSMVVDGMSEIKSIGYTINDKSIKSAVSYLKTRFYANKIEWCSNPDYYNNFCKYPETERLDVISAILSYDPNDYEAYKMWKLLDTKKEELSTKISKVDVIAKLTKNKNISEWDKKTLKTQAVELVNNMIWEFIVYHPRWAFLWKDSYNSRILNTTNFIGAVSNLWLDNFKDISQIIDNMNRWIISEKKDWSFGSTQENNYAIKNMTKYIVSSGELKNIKSNIKLLLNSDLIDEKNIDDKNKLEIFTKIIEWNKLKTQNDFVINKQWNWSVYYDLSLSYFLPIEKVIPRDEGFYLEQTYFDYNAYRKIENLKNLEWVNYMSWTIDYKDLKYPKNTTEYLNEVRDFKVGQLILAYNKVVTAEPRDQVAFEWFIPAWCELVNTNLSTENKSLKFTNFFDREEFRDDRYFGFASRMDSWLYEFNYVIRITHKWDFNLKPSQISEFYKSEVFWRNKGKLIGVTK</sequence>